<dbReference type="InterPro" id="IPR050416">
    <property type="entry name" value="FAD-linked_Oxidoreductase"/>
</dbReference>
<dbReference type="Pfam" id="PF08031">
    <property type="entry name" value="BBE"/>
    <property type="match status" value="1"/>
</dbReference>
<evidence type="ECO:0000256" key="3">
    <source>
        <dbReference type="ARBA" id="ARBA00022827"/>
    </source>
</evidence>
<dbReference type="Gene3D" id="3.30.465.10">
    <property type="match status" value="1"/>
</dbReference>
<dbReference type="GO" id="GO:0016491">
    <property type="term" value="F:oxidoreductase activity"/>
    <property type="evidence" value="ECO:0007669"/>
    <property type="project" value="UniProtKB-KW"/>
</dbReference>
<protein>
    <recommendedName>
        <fullName evidence="5">FAD-binding PCMH-type domain-containing protein</fullName>
    </recommendedName>
</protein>
<evidence type="ECO:0000256" key="4">
    <source>
        <dbReference type="ARBA" id="ARBA00023002"/>
    </source>
</evidence>
<dbReference type="InterPro" id="IPR006094">
    <property type="entry name" value="Oxid_FAD_bind_N"/>
</dbReference>
<dbReference type="Pfam" id="PF01565">
    <property type="entry name" value="FAD_binding_4"/>
    <property type="match status" value="1"/>
</dbReference>
<evidence type="ECO:0000259" key="5">
    <source>
        <dbReference type="PROSITE" id="PS51387"/>
    </source>
</evidence>
<organism evidence="6 7">
    <name type="scientific">Rhodocollybia butyracea</name>
    <dbReference type="NCBI Taxonomy" id="206335"/>
    <lineage>
        <taxon>Eukaryota</taxon>
        <taxon>Fungi</taxon>
        <taxon>Dikarya</taxon>
        <taxon>Basidiomycota</taxon>
        <taxon>Agaricomycotina</taxon>
        <taxon>Agaricomycetes</taxon>
        <taxon>Agaricomycetidae</taxon>
        <taxon>Agaricales</taxon>
        <taxon>Marasmiineae</taxon>
        <taxon>Omphalotaceae</taxon>
        <taxon>Rhodocollybia</taxon>
    </lineage>
</organism>
<evidence type="ECO:0000313" key="6">
    <source>
        <dbReference type="EMBL" id="KAF9077185.1"/>
    </source>
</evidence>
<keyword evidence="7" id="KW-1185">Reference proteome</keyword>
<keyword evidence="2" id="KW-0285">Flavoprotein</keyword>
<dbReference type="InterPro" id="IPR016166">
    <property type="entry name" value="FAD-bd_PCMH"/>
</dbReference>
<evidence type="ECO:0000256" key="1">
    <source>
        <dbReference type="ARBA" id="ARBA00005466"/>
    </source>
</evidence>
<dbReference type="InterPro" id="IPR012951">
    <property type="entry name" value="BBE"/>
</dbReference>
<dbReference type="OrthoDB" id="415825at2759"/>
<dbReference type="PROSITE" id="PS51387">
    <property type="entry name" value="FAD_PCMH"/>
    <property type="match status" value="1"/>
</dbReference>
<accession>A0A9P5QB51</accession>
<evidence type="ECO:0000256" key="2">
    <source>
        <dbReference type="ARBA" id="ARBA00022630"/>
    </source>
</evidence>
<feature type="domain" description="FAD-binding PCMH-type" evidence="5">
    <location>
        <begin position="10"/>
        <end position="186"/>
    </location>
</feature>
<comment type="caution">
    <text evidence="6">The sequence shown here is derived from an EMBL/GenBank/DDBJ whole genome shotgun (WGS) entry which is preliminary data.</text>
</comment>
<sequence>MSLQINALTSAGFSGNIVLPNSEAWTDATQAWGAQSKRSPKILWLNQENLDFAVRSGGMAESQSDGAIIDLCFLDKVDYDAANNCFHLGPGQPWRNVYKKQENMPVTVMGGRVGFVGVGGFTIGGGLSYLANLHGLASDSILDAQIVLADGSIVRAKDNDDLFFAIRGAGHAFGVVTELVVRAYPKPTSVYGGFILFGLDKYAAICEHIADLAANNADPNVNAMVGLVRMPPAMDHIIILMPMVFGSPEYAKEALSWAWKLGPLQDLSSPVSYEQALAAQEMFVQRPATTTTYQQNSIVVSRLTPAVMQAALKWQVDLHKDPRFYGAAILIEPFFPGAFTPKDNKGNAWPHPRSFYVIEPFIEGRDTQPGRAEEEAELLRACSKAVENAADPGTILSKYPNYALVGTPAIDFYGENLPRLQAIKRRVDPKNRFNKGIKIIA</sequence>
<dbReference type="Gene3D" id="3.40.462.20">
    <property type="match status" value="1"/>
</dbReference>
<dbReference type="SUPFAM" id="SSF56176">
    <property type="entry name" value="FAD-binding/transporter-associated domain-like"/>
    <property type="match status" value="1"/>
</dbReference>
<dbReference type="PANTHER" id="PTHR42973">
    <property type="entry name" value="BINDING OXIDOREDUCTASE, PUTATIVE (AFU_ORTHOLOGUE AFUA_1G17690)-RELATED"/>
    <property type="match status" value="1"/>
</dbReference>
<name>A0A9P5QB51_9AGAR</name>
<dbReference type="GO" id="GO:0071949">
    <property type="term" value="F:FAD binding"/>
    <property type="evidence" value="ECO:0007669"/>
    <property type="project" value="InterPro"/>
</dbReference>
<reference evidence="6" key="1">
    <citation type="submission" date="2020-11" db="EMBL/GenBank/DDBJ databases">
        <authorList>
            <consortium name="DOE Joint Genome Institute"/>
            <person name="Ahrendt S."/>
            <person name="Riley R."/>
            <person name="Andreopoulos W."/>
            <person name="Labutti K."/>
            <person name="Pangilinan J."/>
            <person name="Ruiz-Duenas F.J."/>
            <person name="Barrasa J.M."/>
            <person name="Sanchez-Garcia M."/>
            <person name="Camarero S."/>
            <person name="Miyauchi S."/>
            <person name="Serrano A."/>
            <person name="Linde D."/>
            <person name="Babiker R."/>
            <person name="Drula E."/>
            <person name="Ayuso-Fernandez I."/>
            <person name="Pacheco R."/>
            <person name="Padilla G."/>
            <person name="Ferreira P."/>
            <person name="Barriuso J."/>
            <person name="Kellner H."/>
            <person name="Castanera R."/>
            <person name="Alfaro M."/>
            <person name="Ramirez L."/>
            <person name="Pisabarro A.G."/>
            <person name="Kuo A."/>
            <person name="Tritt A."/>
            <person name="Lipzen A."/>
            <person name="He G."/>
            <person name="Yan M."/>
            <person name="Ng V."/>
            <person name="Cullen D."/>
            <person name="Martin F."/>
            <person name="Rosso M.-N."/>
            <person name="Henrissat B."/>
            <person name="Hibbett D."/>
            <person name="Martinez A.T."/>
            <person name="Grigoriev I.V."/>
        </authorList>
    </citation>
    <scope>NUCLEOTIDE SEQUENCE</scope>
    <source>
        <strain evidence="6">AH 40177</strain>
    </source>
</reference>
<dbReference type="InterPro" id="IPR036318">
    <property type="entry name" value="FAD-bd_PCMH-like_sf"/>
</dbReference>
<comment type="similarity">
    <text evidence="1">Belongs to the oxygen-dependent FAD-linked oxidoreductase family.</text>
</comment>
<keyword evidence="3" id="KW-0274">FAD</keyword>
<dbReference type="EMBL" id="JADNRY010000004">
    <property type="protein sequence ID" value="KAF9077185.1"/>
    <property type="molecule type" value="Genomic_DNA"/>
</dbReference>
<gene>
    <name evidence="6" type="ORF">BDP27DRAFT_1311958</name>
</gene>
<dbReference type="AlphaFoldDB" id="A0A9P5QB51"/>
<dbReference type="PANTHER" id="PTHR42973:SF13">
    <property type="entry name" value="FAD-BINDING PCMH-TYPE DOMAIN-CONTAINING PROTEIN"/>
    <property type="match status" value="1"/>
</dbReference>
<dbReference type="InterPro" id="IPR016169">
    <property type="entry name" value="FAD-bd_PCMH_sub2"/>
</dbReference>
<proteinExistence type="inferred from homology"/>
<dbReference type="Proteomes" id="UP000772434">
    <property type="component" value="Unassembled WGS sequence"/>
</dbReference>
<evidence type="ECO:0000313" key="7">
    <source>
        <dbReference type="Proteomes" id="UP000772434"/>
    </source>
</evidence>
<keyword evidence="4" id="KW-0560">Oxidoreductase</keyword>